<dbReference type="Proteomes" id="UP000307440">
    <property type="component" value="Unassembled WGS sequence"/>
</dbReference>
<keyword evidence="3" id="KW-1185">Reference proteome</keyword>
<gene>
    <name evidence="2" type="ORF">FA15DRAFT_665410</name>
</gene>
<evidence type="ECO:0000313" key="3">
    <source>
        <dbReference type="Proteomes" id="UP000307440"/>
    </source>
</evidence>
<evidence type="ECO:0000313" key="2">
    <source>
        <dbReference type="EMBL" id="TFK28439.1"/>
    </source>
</evidence>
<keyword evidence="1" id="KW-0812">Transmembrane</keyword>
<sequence>MAFATRWVGAVNAIHMCNCFVVYSVGCLADCHSPYQINLVAHHHVQPLPPVLGQGWLWLGFRKAFILVSLSIMTWSTIMHKV</sequence>
<protein>
    <submittedName>
        <fullName evidence="2">Uncharacterized protein</fullName>
    </submittedName>
</protein>
<evidence type="ECO:0000256" key="1">
    <source>
        <dbReference type="SAM" id="Phobius"/>
    </source>
</evidence>
<accession>A0A5C3L5Y5</accession>
<name>A0A5C3L5Y5_COPMA</name>
<proteinExistence type="predicted"/>
<organism evidence="2 3">
    <name type="scientific">Coprinopsis marcescibilis</name>
    <name type="common">Agaric fungus</name>
    <name type="synonym">Psathyrella marcescibilis</name>
    <dbReference type="NCBI Taxonomy" id="230819"/>
    <lineage>
        <taxon>Eukaryota</taxon>
        <taxon>Fungi</taxon>
        <taxon>Dikarya</taxon>
        <taxon>Basidiomycota</taxon>
        <taxon>Agaricomycotina</taxon>
        <taxon>Agaricomycetes</taxon>
        <taxon>Agaricomycetidae</taxon>
        <taxon>Agaricales</taxon>
        <taxon>Agaricineae</taxon>
        <taxon>Psathyrellaceae</taxon>
        <taxon>Coprinopsis</taxon>
    </lineage>
</organism>
<keyword evidence="1" id="KW-1133">Transmembrane helix</keyword>
<keyword evidence="1" id="KW-0472">Membrane</keyword>
<dbReference type="AlphaFoldDB" id="A0A5C3L5Y5"/>
<dbReference type="EMBL" id="ML210156">
    <property type="protein sequence ID" value="TFK28439.1"/>
    <property type="molecule type" value="Genomic_DNA"/>
</dbReference>
<reference evidence="2 3" key="1">
    <citation type="journal article" date="2019" name="Nat. Ecol. Evol.">
        <title>Megaphylogeny resolves global patterns of mushroom evolution.</title>
        <authorList>
            <person name="Varga T."/>
            <person name="Krizsan K."/>
            <person name="Foldi C."/>
            <person name="Dima B."/>
            <person name="Sanchez-Garcia M."/>
            <person name="Sanchez-Ramirez S."/>
            <person name="Szollosi G.J."/>
            <person name="Szarkandi J.G."/>
            <person name="Papp V."/>
            <person name="Albert L."/>
            <person name="Andreopoulos W."/>
            <person name="Angelini C."/>
            <person name="Antonin V."/>
            <person name="Barry K.W."/>
            <person name="Bougher N.L."/>
            <person name="Buchanan P."/>
            <person name="Buyck B."/>
            <person name="Bense V."/>
            <person name="Catcheside P."/>
            <person name="Chovatia M."/>
            <person name="Cooper J."/>
            <person name="Damon W."/>
            <person name="Desjardin D."/>
            <person name="Finy P."/>
            <person name="Geml J."/>
            <person name="Haridas S."/>
            <person name="Hughes K."/>
            <person name="Justo A."/>
            <person name="Karasinski D."/>
            <person name="Kautmanova I."/>
            <person name="Kiss B."/>
            <person name="Kocsube S."/>
            <person name="Kotiranta H."/>
            <person name="LaButti K.M."/>
            <person name="Lechner B.E."/>
            <person name="Liimatainen K."/>
            <person name="Lipzen A."/>
            <person name="Lukacs Z."/>
            <person name="Mihaltcheva S."/>
            <person name="Morgado L.N."/>
            <person name="Niskanen T."/>
            <person name="Noordeloos M.E."/>
            <person name="Ohm R.A."/>
            <person name="Ortiz-Santana B."/>
            <person name="Ovrebo C."/>
            <person name="Racz N."/>
            <person name="Riley R."/>
            <person name="Savchenko A."/>
            <person name="Shiryaev A."/>
            <person name="Soop K."/>
            <person name="Spirin V."/>
            <person name="Szebenyi C."/>
            <person name="Tomsovsky M."/>
            <person name="Tulloss R.E."/>
            <person name="Uehling J."/>
            <person name="Grigoriev I.V."/>
            <person name="Vagvolgyi C."/>
            <person name="Papp T."/>
            <person name="Martin F.M."/>
            <person name="Miettinen O."/>
            <person name="Hibbett D.S."/>
            <person name="Nagy L.G."/>
        </authorList>
    </citation>
    <scope>NUCLEOTIDE SEQUENCE [LARGE SCALE GENOMIC DNA]</scope>
    <source>
        <strain evidence="2 3">CBS 121175</strain>
    </source>
</reference>
<feature type="transmembrane region" description="Helical" evidence="1">
    <location>
        <begin position="56"/>
        <end position="78"/>
    </location>
</feature>